<dbReference type="InterPro" id="IPR007750">
    <property type="entry name" value="DUF674"/>
</dbReference>
<keyword evidence="1" id="KW-0472">Membrane</keyword>
<proteinExistence type="predicted"/>
<dbReference type="AlphaFoldDB" id="A0A2P5X4K4"/>
<evidence type="ECO:0000256" key="1">
    <source>
        <dbReference type="SAM" id="Phobius"/>
    </source>
</evidence>
<protein>
    <recommendedName>
        <fullName evidence="4">DUF674 family protein</fullName>
    </recommendedName>
</protein>
<feature type="transmembrane region" description="Helical" evidence="1">
    <location>
        <begin position="389"/>
        <end position="415"/>
    </location>
</feature>
<keyword evidence="1" id="KW-1133">Transmembrane helix</keyword>
<gene>
    <name evidence="2" type="ORF">GOBAR_AA22385</name>
</gene>
<dbReference type="PANTHER" id="PTHR33103:SF27">
    <property type="entry name" value="OS04G0594700 PROTEIN"/>
    <property type="match status" value="1"/>
</dbReference>
<keyword evidence="1" id="KW-0812">Transmembrane</keyword>
<evidence type="ECO:0000313" key="3">
    <source>
        <dbReference type="Proteomes" id="UP000239757"/>
    </source>
</evidence>
<dbReference type="EMBL" id="KZ665676">
    <property type="protein sequence ID" value="PPR98267.1"/>
    <property type="molecule type" value="Genomic_DNA"/>
</dbReference>
<dbReference type="OrthoDB" id="996209at2759"/>
<evidence type="ECO:0000313" key="2">
    <source>
        <dbReference type="EMBL" id="PPR98267.1"/>
    </source>
</evidence>
<organism evidence="2 3">
    <name type="scientific">Gossypium barbadense</name>
    <name type="common">Sea Island cotton</name>
    <name type="synonym">Hibiscus barbadensis</name>
    <dbReference type="NCBI Taxonomy" id="3634"/>
    <lineage>
        <taxon>Eukaryota</taxon>
        <taxon>Viridiplantae</taxon>
        <taxon>Streptophyta</taxon>
        <taxon>Embryophyta</taxon>
        <taxon>Tracheophyta</taxon>
        <taxon>Spermatophyta</taxon>
        <taxon>Magnoliopsida</taxon>
        <taxon>eudicotyledons</taxon>
        <taxon>Gunneridae</taxon>
        <taxon>Pentapetalae</taxon>
        <taxon>rosids</taxon>
        <taxon>malvids</taxon>
        <taxon>Malvales</taxon>
        <taxon>Malvaceae</taxon>
        <taxon>Malvoideae</taxon>
        <taxon>Gossypium</taxon>
    </lineage>
</organism>
<accession>A0A2P5X4K4</accession>
<dbReference type="Pfam" id="PF05056">
    <property type="entry name" value="DUF674"/>
    <property type="match status" value="1"/>
</dbReference>
<evidence type="ECO:0008006" key="4">
    <source>
        <dbReference type="Google" id="ProtNLM"/>
    </source>
</evidence>
<name>A0A2P5X4K4_GOSBA</name>
<dbReference type="PANTHER" id="PTHR33103">
    <property type="entry name" value="OS01G0153900 PROTEIN"/>
    <property type="match status" value="1"/>
</dbReference>
<dbReference type="Proteomes" id="UP000239757">
    <property type="component" value="Unassembled WGS sequence"/>
</dbReference>
<sequence length="425" mass="48313">MASKSTRISIKLLIDQERNKVILAEAEPGCLINLFNSVENLNSNIFRAHACKFMLLYPRTIHENKLKKMKLNMDVSEPTKTYMCENVKCSERLVGLLSNYKTTKCSCGKLMSRDGSGREMDVVKDETKGESMFFITDGLVVMKGLPGNLIQFLHSWESRIFFIRSKKKFWKLIHMRTTLTDAFLRKQRILSGEKSLLVAPNMEETVENDVKTSVKIILRKSDWKISFAETNEDFVGLLFSFLTIPFDSVLELLLGSNLTIGSISYLLQDLNIMLSITEPKYSKKAVLQPFYSCPKEFPSICSEVRFSSFLDPKSPNPNSRYSSGYVLKNSSFLVTDDLVVKSVSSVSIISVLKELNIPLVDVEQLVISIGQFEVNYLFLSFDYLCGFKIYNAVCFGAGTCFIEGLFVFILTFMSFKELYCQETKA</sequence>
<reference evidence="2 3" key="1">
    <citation type="submission" date="2015-01" db="EMBL/GenBank/DDBJ databases">
        <title>Genome of allotetraploid Gossypium barbadense reveals genomic plasticity and fiber elongation in cotton evolution.</title>
        <authorList>
            <person name="Chen X."/>
            <person name="Liu X."/>
            <person name="Zhao B."/>
            <person name="Zheng H."/>
            <person name="Hu Y."/>
            <person name="Lu G."/>
            <person name="Yang C."/>
            <person name="Chen J."/>
            <person name="Shan C."/>
            <person name="Zhang L."/>
            <person name="Zhou Y."/>
            <person name="Wang L."/>
            <person name="Guo W."/>
            <person name="Bai Y."/>
            <person name="Ruan J."/>
            <person name="Shangguan X."/>
            <person name="Mao Y."/>
            <person name="Jiang J."/>
            <person name="Zhu Y."/>
            <person name="Lei J."/>
            <person name="Kang H."/>
            <person name="Chen S."/>
            <person name="He X."/>
            <person name="Wang R."/>
            <person name="Wang Y."/>
            <person name="Chen J."/>
            <person name="Wang L."/>
            <person name="Yu S."/>
            <person name="Wang B."/>
            <person name="Wei J."/>
            <person name="Song S."/>
            <person name="Lu X."/>
            <person name="Gao Z."/>
            <person name="Gu W."/>
            <person name="Deng X."/>
            <person name="Ma D."/>
            <person name="Wang S."/>
            <person name="Liang W."/>
            <person name="Fang L."/>
            <person name="Cai C."/>
            <person name="Zhu X."/>
            <person name="Zhou B."/>
            <person name="Zhang Y."/>
            <person name="Chen Z."/>
            <person name="Xu S."/>
            <person name="Zhu R."/>
            <person name="Wang S."/>
            <person name="Zhang T."/>
            <person name="Zhao G."/>
        </authorList>
    </citation>
    <scope>NUCLEOTIDE SEQUENCE [LARGE SCALE GENOMIC DNA]</scope>
    <source>
        <strain evidence="3">cv. Xinhai21</strain>
        <tissue evidence="2">Leaf</tissue>
    </source>
</reference>